<proteinExistence type="predicted"/>
<evidence type="ECO:0000313" key="2">
    <source>
        <dbReference type="Proteomes" id="UP000234681"/>
    </source>
</evidence>
<dbReference type="Proteomes" id="UP000234681">
    <property type="component" value="Chromosome 7"/>
</dbReference>
<gene>
    <name evidence="1" type="ORF">rCG_59256</name>
</gene>
<reference evidence="2" key="1">
    <citation type="submission" date="2005-09" db="EMBL/GenBank/DDBJ databases">
        <authorList>
            <person name="Mural R.J."/>
            <person name="Li P.W."/>
            <person name="Adams M.D."/>
            <person name="Amanatides P.G."/>
            <person name="Baden-Tillson H."/>
            <person name="Barnstead M."/>
            <person name="Chin S.H."/>
            <person name="Dew I."/>
            <person name="Evans C.A."/>
            <person name="Ferriera S."/>
            <person name="Flanigan M."/>
            <person name="Fosler C."/>
            <person name="Glodek A."/>
            <person name="Gu Z."/>
            <person name="Holt R.A."/>
            <person name="Jennings D."/>
            <person name="Kraft C.L."/>
            <person name="Lu F."/>
            <person name="Nguyen T."/>
            <person name="Nusskern D.R."/>
            <person name="Pfannkoch C.M."/>
            <person name="Sitter C."/>
            <person name="Sutton G.G."/>
            <person name="Venter J.C."/>
            <person name="Wang Z."/>
            <person name="Woodage T."/>
            <person name="Zheng X.H."/>
            <person name="Zhong F."/>
        </authorList>
    </citation>
    <scope>NUCLEOTIDE SEQUENCE [LARGE SCALE GENOMIC DNA]</scope>
    <source>
        <strain>BN</strain>
        <strain evidence="2">Sprague-Dawley</strain>
    </source>
</reference>
<name>A6K7V5_RAT</name>
<organism evidence="1 2">
    <name type="scientific">Rattus norvegicus</name>
    <name type="common">Rat</name>
    <dbReference type="NCBI Taxonomy" id="10116"/>
    <lineage>
        <taxon>Eukaryota</taxon>
        <taxon>Metazoa</taxon>
        <taxon>Chordata</taxon>
        <taxon>Craniata</taxon>
        <taxon>Vertebrata</taxon>
        <taxon>Euteleostomi</taxon>
        <taxon>Mammalia</taxon>
        <taxon>Eutheria</taxon>
        <taxon>Euarchontoglires</taxon>
        <taxon>Glires</taxon>
        <taxon>Rodentia</taxon>
        <taxon>Myomorpha</taxon>
        <taxon>Muroidea</taxon>
        <taxon>Muridae</taxon>
        <taxon>Murinae</taxon>
        <taxon>Rattus</taxon>
    </lineage>
</organism>
<protein>
    <submittedName>
        <fullName evidence="1">RCG59256</fullName>
    </submittedName>
</protein>
<accession>A6K7V5</accession>
<evidence type="ECO:0000313" key="1">
    <source>
        <dbReference type="EMBL" id="EDL76648.1"/>
    </source>
</evidence>
<dbReference type="EMBL" id="CH474027">
    <property type="protein sequence ID" value="EDL76648.1"/>
    <property type="molecule type" value="Genomic_DNA"/>
</dbReference>
<sequence>MATPHSGCANDLRLALKVMAQILAHSRTGKGHLSLG</sequence>
<dbReference type="AlphaFoldDB" id="A6K7V5"/>